<dbReference type="Proteomes" id="UP000032141">
    <property type="component" value="Chromosome C4"/>
</dbReference>
<dbReference type="PROSITE" id="PS51257">
    <property type="entry name" value="PROKAR_LIPOPROTEIN"/>
    <property type="match status" value="1"/>
</dbReference>
<feature type="domain" description="Peptidase C50" evidence="6">
    <location>
        <begin position="620"/>
        <end position="722"/>
    </location>
</feature>
<accession>A0A0D3BQD2</accession>
<dbReference type="EC" id="3.4.22.49" evidence="2"/>
<keyword evidence="5" id="KW-0812">Transmembrane</keyword>
<dbReference type="GO" id="GO:0072686">
    <property type="term" value="C:mitotic spindle"/>
    <property type="evidence" value="ECO:0007669"/>
    <property type="project" value="TreeGrafter"/>
</dbReference>
<protein>
    <recommendedName>
        <fullName evidence="2">separase</fullName>
        <ecNumber evidence="2">3.4.22.49</ecNumber>
    </recommendedName>
</protein>
<keyword evidence="3" id="KW-0378">Hydrolase</keyword>
<dbReference type="STRING" id="109376.A0A0D3BQD2"/>
<evidence type="ECO:0000313" key="7">
    <source>
        <dbReference type="EnsemblPlants" id="Bo4g025600.1"/>
    </source>
</evidence>
<dbReference type="PANTHER" id="PTHR12792">
    <property type="entry name" value="EXTRA SPINDLE POLES 1-RELATED"/>
    <property type="match status" value="1"/>
</dbReference>
<proteinExistence type="predicted"/>
<reference evidence="7 8" key="1">
    <citation type="journal article" date="2014" name="Genome Biol.">
        <title>Transcriptome and methylome profiling reveals relics of genome dominance in the mesopolyploid Brassica oleracea.</title>
        <authorList>
            <person name="Parkin I.A."/>
            <person name="Koh C."/>
            <person name="Tang H."/>
            <person name="Robinson S.J."/>
            <person name="Kagale S."/>
            <person name="Clarke W.E."/>
            <person name="Town C.D."/>
            <person name="Nixon J."/>
            <person name="Krishnakumar V."/>
            <person name="Bidwell S.L."/>
            <person name="Denoeud F."/>
            <person name="Belcram H."/>
            <person name="Links M.G."/>
            <person name="Just J."/>
            <person name="Clarke C."/>
            <person name="Bender T."/>
            <person name="Huebert T."/>
            <person name="Mason A.S."/>
            <person name="Pires J.C."/>
            <person name="Barker G."/>
            <person name="Moore J."/>
            <person name="Walley P.G."/>
            <person name="Manoli S."/>
            <person name="Batley J."/>
            <person name="Edwards D."/>
            <person name="Nelson M.N."/>
            <person name="Wang X."/>
            <person name="Paterson A.H."/>
            <person name="King G."/>
            <person name="Bancroft I."/>
            <person name="Chalhoub B."/>
            <person name="Sharpe A.G."/>
        </authorList>
    </citation>
    <scope>NUCLEOTIDE SEQUENCE</scope>
    <source>
        <strain evidence="7 8">cv. TO1000</strain>
    </source>
</reference>
<dbReference type="OMA" id="NTICVCI"/>
<keyword evidence="5" id="KW-0472">Membrane</keyword>
<dbReference type="InterPro" id="IPR005314">
    <property type="entry name" value="Peptidase_C50"/>
</dbReference>
<organism evidence="7 8">
    <name type="scientific">Brassica oleracea var. oleracea</name>
    <dbReference type="NCBI Taxonomy" id="109376"/>
    <lineage>
        <taxon>Eukaryota</taxon>
        <taxon>Viridiplantae</taxon>
        <taxon>Streptophyta</taxon>
        <taxon>Embryophyta</taxon>
        <taxon>Tracheophyta</taxon>
        <taxon>Spermatophyta</taxon>
        <taxon>Magnoliopsida</taxon>
        <taxon>eudicotyledons</taxon>
        <taxon>Gunneridae</taxon>
        <taxon>Pentapetalae</taxon>
        <taxon>rosids</taxon>
        <taxon>malvids</taxon>
        <taxon>Brassicales</taxon>
        <taxon>Brassicaceae</taxon>
        <taxon>Brassiceae</taxon>
        <taxon>Brassica</taxon>
    </lineage>
</organism>
<reference evidence="7" key="2">
    <citation type="submission" date="2015-03" db="UniProtKB">
        <authorList>
            <consortium name="EnsemblPlants"/>
        </authorList>
    </citation>
    <scope>IDENTIFICATION</scope>
</reference>
<evidence type="ECO:0000313" key="8">
    <source>
        <dbReference type="Proteomes" id="UP000032141"/>
    </source>
</evidence>
<dbReference type="PROSITE" id="PS51700">
    <property type="entry name" value="SEPARIN"/>
    <property type="match status" value="1"/>
</dbReference>
<dbReference type="InterPro" id="IPR030397">
    <property type="entry name" value="SEPARIN_core_dom"/>
</dbReference>
<keyword evidence="8" id="KW-1185">Reference proteome</keyword>
<evidence type="ECO:0000256" key="2">
    <source>
        <dbReference type="ARBA" id="ARBA00012489"/>
    </source>
</evidence>
<feature type="transmembrane region" description="Helical" evidence="5">
    <location>
        <begin position="727"/>
        <end position="747"/>
    </location>
</feature>
<dbReference type="GO" id="GO:0005634">
    <property type="term" value="C:nucleus"/>
    <property type="evidence" value="ECO:0007669"/>
    <property type="project" value="InterPro"/>
</dbReference>
<dbReference type="GO" id="GO:0005737">
    <property type="term" value="C:cytoplasm"/>
    <property type="evidence" value="ECO:0007669"/>
    <property type="project" value="TreeGrafter"/>
</dbReference>
<sequence length="813" mass="90996">MYGLVRTSVPCLPKVPSFSSSSSLPLLISSCSYLQLISTPRDSKRRRGGGAIIVHACEMKEQPILRLTRSMSRSLEERPQNFPAEKCRFIDESDISDAKGLMRDTRNTICVCINRISQQHLSNEVTRSGLPNNFISLKWQFYQRRLACTVLVSLGKCLAKSGKVHQAHGVILHSIAALYNSTVSILSSPSSRSPLLDFIGKEIKGDVFGLDRARILYNLCKLSLQTYHSRSVLCDLSHIPYQTLVSLLTLAFVLSREDPILCRKISRLLAVLYLVSSIGSEFSFPCDGELSLSHWVTYYHQASLGANINYHFLSKFIKSGRNSNKEASQEFDFLRLAPKSTDGLVKFAKNFFNGLPETTAICISVLGGTLSKLLQELLKSPQVCGWLLLSRLSSKSQQPLAVLLPIYSSLGEGGIEKMDKRWDSPWGSTVVDVVAPAFRLILKEYNFAGSQVPMEDEKLRWKEIDELELRLNKLLRNLEDTWLGPWRHLLLGESSNSKSHESTQKKLVEELRAKCNMEVNETLLKVFLGNETADGGDAWISQLCSKNGCYIGGIKLEDYNEKREPIILVLDHEIQMLPWENIPTLRRQEVYRMPSVGSISAVLKKSCYREDPSPFLVIDPRDSCYLLDPCCLLNPNNCKTLQTVLEGLSEIKEIKVEAGLEPRAPSAQELKDALGTRDLFLYHGHGTGEQYIPMREVENMNKCSAAFLMGCCIGLPYRGGRYVPKSVAISFLLAGSPVIVATLWFVAGDISKFEKAMLESFWRERSDDVKPERIGSLMADARYACAQQFLTGAAVVCYGVPTAITTKRKKKNT</sequence>
<dbReference type="HOGENOM" id="CLU_347290_0_0_1"/>
<dbReference type="EnsemblPlants" id="Bo4g025600.1">
    <property type="protein sequence ID" value="Bo4g025600.1"/>
    <property type="gene ID" value="Bo4g025600"/>
</dbReference>
<evidence type="ECO:0000256" key="4">
    <source>
        <dbReference type="ARBA" id="ARBA00022829"/>
    </source>
</evidence>
<keyword evidence="5" id="KW-1133">Transmembrane helix</keyword>
<dbReference type="PANTHER" id="PTHR12792:SF0">
    <property type="entry name" value="SEPARIN"/>
    <property type="match status" value="1"/>
</dbReference>
<dbReference type="Pfam" id="PF03568">
    <property type="entry name" value="Separin_C"/>
    <property type="match status" value="2"/>
</dbReference>
<evidence type="ECO:0000256" key="5">
    <source>
        <dbReference type="SAM" id="Phobius"/>
    </source>
</evidence>
<dbReference type="GO" id="GO:0051307">
    <property type="term" value="P:meiotic chromosome separation"/>
    <property type="evidence" value="ECO:0007669"/>
    <property type="project" value="TreeGrafter"/>
</dbReference>
<dbReference type="AlphaFoldDB" id="A0A0D3BQD2"/>
<dbReference type="Gramene" id="Bo4g025600.1">
    <property type="protein sequence ID" value="Bo4g025600.1"/>
    <property type="gene ID" value="Bo4g025600"/>
</dbReference>
<comment type="catalytic activity">
    <reaction evidence="1">
        <text>All bonds known to be hydrolyzed by this endopeptidase have arginine in P1 and an acidic residue in P4. P6 is often occupied by an acidic residue or by a hydroxy-amino-acid residue, the phosphorylation of which enhances cleavage.</text>
        <dbReference type="EC" id="3.4.22.49"/>
    </reaction>
</comment>
<evidence type="ECO:0000259" key="6">
    <source>
        <dbReference type="PROSITE" id="PS51700"/>
    </source>
</evidence>
<keyword evidence="4" id="KW-0159">Chromosome partition</keyword>
<dbReference type="eggNOG" id="KOG1849">
    <property type="taxonomic scope" value="Eukaryota"/>
</dbReference>
<name>A0A0D3BQD2_BRAOL</name>
<evidence type="ECO:0000256" key="3">
    <source>
        <dbReference type="ARBA" id="ARBA00022801"/>
    </source>
</evidence>
<evidence type="ECO:0000256" key="1">
    <source>
        <dbReference type="ARBA" id="ARBA00000451"/>
    </source>
</evidence>
<dbReference type="GO" id="GO:0006508">
    <property type="term" value="P:proteolysis"/>
    <property type="evidence" value="ECO:0007669"/>
    <property type="project" value="InterPro"/>
</dbReference>
<dbReference type="GO" id="GO:0004197">
    <property type="term" value="F:cysteine-type endopeptidase activity"/>
    <property type="evidence" value="ECO:0007669"/>
    <property type="project" value="InterPro"/>
</dbReference>